<evidence type="ECO:0000313" key="3">
    <source>
        <dbReference type="Proteomes" id="UP000501602"/>
    </source>
</evidence>
<keyword evidence="1" id="KW-0812">Transmembrane</keyword>
<keyword evidence="1" id="KW-1133">Transmembrane helix</keyword>
<gene>
    <name evidence="2" type="ORF">HER31_01890</name>
</gene>
<evidence type="ECO:0000256" key="1">
    <source>
        <dbReference type="SAM" id="Phobius"/>
    </source>
</evidence>
<accession>A0A6H1UAV1</accession>
<dbReference type="Proteomes" id="UP000501602">
    <property type="component" value="Chromosome"/>
</dbReference>
<dbReference type="KEGG" id="fes:HER31_01890"/>
<keyword evidence="3" id="KW-1185">Reference proteome</keyword>
<sequence length="104" mass="11812">MDREKVERVLRHLESAGRQGTGVISLSNAIGVSPSELRKFVSERQDFVKMIDGKVMLNRFGTAKGSVDTMLANLDKELESQDKQYYWFWLVLALSGVVLFICRT</sequence>
<protein>
    <submittedName>
        <fullName evidence="2">Uncharacterized protein</fullName>
    </submittedName>
</protein>
<feature type="transmembrane region" description="Helical" evidence="1">
    <location>
        <begin position="85"/>
        <end position="102"/>
    </location>
</feature>
<dbReference type="AlphaFoldDB" id="A0A6H1UAV1"/>
<dbReference type="EMBL" id="CP051180">
    <property type="protein sequence ID" value="QIZ75759.1"/>
    <property type="molecule type" value="Genomic_DNA"/>
</dbReference>
<dbReference type="RefSeq" id="WP_168659020.1">
    <property type="nucleotide sequence ID" value="NZ_CP051180.1"/>
</dbReference>
<evidence type="ECO:0000313" key="2">
    <source>
        <dbReference type="EMBL" id="QIZ75759.1"/>
    </source>
</evidence>
<organism evidence="2 3">
    <name type="scientific">Ferrimonas lipolytica</name>
    <dbReference type="NCBI Taxonomy" id="2724191"/>
    <lineage>
        <taxon>Bacteria</taxon>
        <taxon>Pseudomonadati</taxon>
        <taxon>Pseudomonadota</taxon>
        <taxon>Gammaproteobacteria</taxon>
        <taxon>Alteromonadales</taxon>
        <taxon>Ferrimonadaceae</taxon>
        <taxon>Ferrimonas</taxon>
    </lineage>
</organism>
<name>A0A6H1UAV1_9GAMM</name>
<keyword evidence="1" id="KW-0472">Membrane</keyword>
<reference evidence="2 3" key="1">
    <citation type="submission" date="2020-04" db="EMBL/GenBank/DDBJ databases">
        <title>Ferrimonas sp. S7 isolated from sea water.</title>
        <authorList>
            <person name="Bae S.S."/>
            <person name="Baek K."/>
        </authorList>
    </citation>
    <scope>NUCLEOTIDE SEQUENCE [LARGE SCALE GENOMIC DNA]</scope>
    <source>
        <strain evidence="2 3">S7</strain>
    </source>
</reference>
<proteinExistence type="predicted"/>